<keyword evidence="4" id="KW-1185">Reference proteome</keyword>
<evidence type="ECO:0000259" key="2">
    <source>
        <dbReference type="PROSITE" id="PS50943"/>
    </source>
</evidence>
<sequence>MPRLHDSESGCMAVRARTGGFPGRPSRGLAFAGELLPIGTANKRGRLLSDGRRKAGGTAAEIPAEDLTTGSGAPLARERTLEQALGQHVRGIRRDLDLTVSDLASAAGISVGMLSKIENGLISPSLGTLQAISSVLNVPISTLFTSFEEKRDCSFVPAGGGVRIERRGTKVGHLYELLGHAVGGEVAVEPYLITLSEEAVPYTGFRHAGVEFIHMISGEVMYRHGERTYHLRPGDSLLFDSAATHGPEELLVRPMSYLSIIIYPRDSER</sequence>
<dbReference type="PANTHER" id="PTHR46797">
    <property type="entry name" value="HTH-TYPE TRANSCRIPTIONAL REGULATOR"/>
    <property type="match status" value="1"/>
</dbReference>
<dbReference type="InterPro" id="IPR011051">
    <property type="entry name" value="RmlC_Cupin_sf"/>
</dbReference>
<organism evidence="3 4">
    <name type="scientific">Ancylobacter aquaticus</name>
    <dbReference type="NCBI Taxonomy" id="100"/>
    <lineage>
        <taxon>Bacteria</taxon>
        <taxon>Pseudomonadati</taxon>
        <taxon>Pseudomonadota</taxon>
        <taxon>Alphaproteobacteria</taxon>
        <taxon>Hyphomicrobiales</taxon>
        <taxon>Xanthobacteraceae</taxon>
        <taxon>Ancylobacter</taxon>
    </lineage>
</organism>
<dbReference type="CDD" id="cd02209">
    <property type="entry name" value="cupin_XRE_C"/>
    <property type="match status" value="1"/>
</dbReference>
<dbReference type="PANTHER" id="PTHR46797:SF1">
    <property type="entry name" value="METHYLPHOSPHONATE SYNTHASE"/>
    <property type="match status" value="1"/>
</dbReference>
<evidence type="ECO:0000256" key="1">
    <source>
        <dbReference type="ARBA" id="ARBA00023125"/>
    </source>
</evidence>
<dbReference type="Gene3D" id="2.60.120.10">
    <property type="entry name" value="Jelly Rolls"/>
    <property type="match status" value="1"/>
</dbReference>
<reference evidence="3 4" key="1">
    <citation type="submission" date="2019-03" db="EMBL/GenBank/DDBJ databases">
        <title>Genomic Encyclopedia of Type Strains, Phase IV (KMG-IV): sequencing the most valuable type-strain genomes for metagenomic binning, comparative biology and taxonomic classification.</title>
        <authorList>
            <person name="Goeker M."/>
        </authorList>
    </citation>
    <scope>NUCLEOTIDE SEQUENCE [LARGE SCALE GENOMIC DNA]</scope>
    <source>
        <strain evidence="3 4">DSM 101</strain>
    </source>
</reference>
<name>A0A4R1I7S1_ANCAQ</name>
<evidence type="ECO:0000313" key="3">
    <source>
        <dbReference type="EMBL" id="TCK31058.1"/>
    </source>
</evidence>
<protein>
    <submittedName>
        <fullName evidence="3">XRE family transcriptional regulator</fullName>
    </submittedName>
</protein>
<dbReference type="InterPro" id="IPR010982">
    <property type="entry name" value="Lambda_DNA-bd_dom_sf"/>
</dbReference>
<keyword evidence="1" id="KW-0238">DNA-binding</keyword>
<dbReference type="Pfam" id="PF07883">
    <property type="entry name" value="Cupin_2"/>
    <property type="match status" value="1"/>
</dbReference>
<dbReference type="Pfam" id="PF01381">
    <property type="entry name" value="HTH_3"/>
    <property type="match status" value="1"/>
</dbReference>
<evidence type="ECO:0000313" key="4">
    <source>
        <dbReference type="Proteomes" id="UP000295030"/>
    </source>
</evidence>
<dbReference type="Gene3D" id="1.10.260.40">
    <property type="entry name" value="lambda repressor-like DNA-binding domains"/>
    <property type="match status" value="1"/>
</dbReference>
<dbReference type="SUPFAM" id="SSF47413">
    <property type="entry name" value="lambda repressor-like DNA-binding domains"/>
    <property type="match status" value="1"/>
</dbReference>
<gene>
    <name evidence="3" type="ORF">EV667_1163</name>
</gene>
<accession>A0A4R1I7S1</accession>
<dbReference type="InterPro" id="IPR013096">
    <property type="entry name" value="Cupin_2"/>
</dbReference>
<feature type="domain" description="HTH cro/C1-type" evidence="2">
    <location>
        <begin position="89"/>
        <end position="143"/>
    </location>
</feature>
<dbReference type="GO" id="GO:0005829">
    <property type="term" value="C:cytosol"/>
    <property type="evidence" value="ECO:0007669"/>
    <property type="project" value="TreeGrafter"/>
</dbReference>
<proteinExistence type="predicted"/>
<dbReference type="SUPFAM" id="SSF51182">
    <property type="entry name" value="RmlC-like cupins"/>
    <property type="match status" value="1"/>
</dbReference>
<dbReference type="InterPro" id="IPR050807">
    <property type="entry name" value="TransReg_Diox_bact_type"/>
</dbReference>
<dbReference type="Proteomes" id="UP000295030">
    <property type="component" value="Unassembled WGS sequence"/>
</dbReference>
<dbReference type="PROSITE" id="PS50943">
    <property type="entry name" value="HTH_CROC1"/>
    <property type="match status" value="1"/>
</dbReference>
<dbReference type="CDD" id="cd00093">
    <property type="entry name" value="HTH_XRE"/>
    <property type="match status" value="1"/>
</dbReference>
<comment type="caution">
    <text evidence="3">The sequence shown here is derived from an EMBL/GenBank/DDBJ whole genome shotgun (WGS) entry which is preliminary data.</text>
</comment>
<dbReference type="GO" id="GO:0003700">
    <property type="term" value="F:DNA-binding transcription factor activity"/>
    <property type="evidence" value="ECO:0007669"/>
    <property type="project" value="TreeGrafter"/>
</dbReference>
<dbReference type="InterPro" id="IPR001387">
    <property type="entry name" value="Cro/C1-type_HTH"/>
</dbReference>
<dbReference type="SMART" id="SM00530">
    <property type="entry name" value="HTH_XRE"/>
    <property type="match status" value="1"/>
</dbReference>
<dbReference type="InterPro" id="IPR014710">
    <property type="entry name" value="RmlC-like_jellyroll"/>
</dbReference>
<dbReference type="EMBL" id="SMFY01000001">
    <property type="protein sequence ID" value="TCK31058.1"/>
    <property type="molecule type" value="Genomic_DNA"/>
</dbReference>
<dbReference type="GO" id="GO:0003677">
    <property type="term" value="F:DNA binding"/>
    <property type="evidence" value="ECO:0007669"/>
    <property type="project" value="UniProtKB-KW"/>
</dbReference>
<dbReference type="AlphaFoldDB" id="A0A4R1I7S1"/>